<evidence type="ECO:0000256" key="3">
    <source>
        <dbReference type="ARBA" id="ARBA00023295"/>
    </source>
</evidence>
<dbReference type="CDD" id="cd11338">
    <property type="entry name" value="AmyAc_CMD"/>
    <property type="match status" value="1"/>
</dbReference>
<keyword evidence="2" id="KW-0136">Cellulose degradation</keyword>
<dbReference type="AlphaFoldDB" id="A0A7I8D3Y3"/>
<gene>
    <name evidence="6" type="ORF">C12CBH8_21060</name>
</gene>
<dbReference type="SUPFAM" id="SSF51011">
    <property type="entry name" value="Glycosyl hydrolase domain"/>
    <property type="match status" value="1"/>
</dbReference>
<dbReference type="RefSeq" id="WP_215533217.1">
    <property type="nucleotide sequence ID" value="NZ_AP023321.1"/>
</dbReference>
<dbReference type="SUPFAM" id="SSF51445">
    <property type="entry name" value="(Trans)glycosidases"/>
    <property type="match status" value="1"/>
</dbReference>
<evidence type="ECO:0000256" key="4">
    <source>
        <dbReference type="SAM" id="MobiDB-lite"/>
    </source>
</evidence>
<sequence length="631" mass="71012">MAFCPFHAYDPDHRSPFGAVPAGTAVHLRVLLPRDYGCSSCTLVIRADDQKEARRYGMFWCGMHGQNSEWWECHFRPETPGLYWYSFECQTHQGTLPISARPDGSGVLGGQGTWQLTAYDPSFQTPDWIKGGVYYQIFPDRFACSGRSKQDVPAGRTLRQDWGGQPEWRPNAEGKVTNSDFFGGDLPGIEQKLPYLERLGVTCLYLNPIFESHSNHRYDTADYTKIDPLLGCEDDLKHLCAQAAKHGIHIVLDGVFSHTGSDSVYFNREGRYPPNGAYNTQDSPYYSWYKFQKWPELYTSWWGFITLPEVHEEDPSFLEFICGEQGVLKKWLRCGVSGWRLDVADELPDVFLERLRQAVKEQSPDALILGEVWEDASNKESYGARRKFLLGNQLDSVMNYPFRNAILGFLTGGKAEDFLSIVLSVCEHYPAPALHTLMNHIGTHDTERALTILAGEPENGRGRDWQSQQCLSPDQKAHGLQFMRLASAMQYTLPGVPSVYYGDETGMEGYKDPFNRGCYPWGKEDVSLVEWYCSLGRIRKACPALVDGEFIPLFSQGDILAFGRRKGNDTILTVINRSSSPAAFPLPKGWENVACILGKKENDTIVLTPHDAVLAGTGQWINKLLSTSKDG</sequence>
<evidence type="ECO:0000313" key="7">
    <source>
        <dbReference type="Proteomes" id="UP000593890"/>
    </source>
</evidence>
<dbReference type="InterPro" id="IPR006047">
    <property type="entry name" value="GH13_cat_dom"/>
</dbReference>
<evidence type="ECO:0000259" key="5">
    <source>
        <dbReference type="SMART" id="SM00642"/>
    </source>
</evidence>
<reference evidence="7" key="1">
    <citation type="submission" date="2020-07" db="EMBL/GenBank/DDBJ databases">
        <title>Complete genome sequencing of Clostridia bacterium strain 12CBH8.</title>
        <authorList>
            <person name="Sakamoto M."/>
            <person name="Murakami T."/>
            <person name="Mori H."/>
        </authorList>
    </citation>
    <scope>NUCLEOTIDE SEQUENCE [LARGE SCALE GENOMIC DNA]</scope>
    <source>
        <strain evidence="7">12CBH8</strain>
    </source>
</reference>
<dbReference type="PANTHER" id="PTHR10357:SF210">
    <property type="entry name" value="MALTODEXTRIN GLUCOSIDASE"/>
    <property type="match status" value="1"/>
</dbReference>
<dbReference type="InterPro" id="IPR045857">
    <property type="entry name" value="O16G_dom_2"/>
</dbReference>
<dbReference type="KEGG" id="sman:C12CBH8_21060"/>
<keyword evidence="7" id="KW-1185">Reference proteome</keyword>
<evidence type="ECO:0000256" key="2">
    <source>
        <dbReference type="ARBA" id="ARBA00023001"/>
    </source>
</evidence>
<dbReference type="Proteomes" id="UP000593890">
    <property type="component" value="Chromosome"/>
</dbReference>
<keyword evidence="2" id="KW-0624">Polysaccharide degradation</keyword>
<dbReference type="InterPro" id="IPR013783">
    <property type="entry name" value="Ig-like_fold"/>
</dbReference>
<dbReference type="Gene3D" id="2.60.40.1180">
    <property type="entry name" value="Golgi alpha-mannosidase II"/>
    <property type="match status" value="1"/>
</dbReference>
<dbReference type="Gene3D" id="3.20.20.80">
    <property type="entry name" value="Glycosidases"/>
    <property type="match status" value="1"/>
</dbReference>
<dbReference type="Gene3D" id="3.90.400.10">
    <property type="entry name" value="Oligo-1,6-glucosidase, Domain 2"/>
    <property type="match status" value="1"/>
</dbReference>
<dbReference type="EMBL" id="AP023321">
    <property type="protein sequence ID" value="BCI61467.1"/>
    <property type="molecule type" value="Genomic_DNA"/>
</dbReference>
<accession>A0A7I8D3Y3</accession>
<organism evidence="6 7">
    <name type="scientific">Solibaculum mannosilyticum</name>
    <dbReference type="NCBI Taxonomy" id="2780922"/>
    <lineage>
        <taxon>Bacteria</taxon>
        <taxon>Bacillati</taxon>
        <taxon>Bacillota</taxon>
        <taxon>Clostridia</taxon>
        <taxon>Eubacteriales</taxon>
        <taxon>Oscillospiraceae</taxon>
        <taxon>Solibaculum</taxon>
    </lineage>
</organism>
<dbReference type="SMART" id="SM00642">
    <property type="entry name" value="Aamy"/>
    <property type="match status" value="1"/>
</dbReference>
<feature type="domain" description="Glycosyl hydrolase family 13 catalytic" evidence="5">
    <location>
        <begin position="136"/>
        <end position="539"/>
    </location>
</feature>
<keyword evidence="1" id="KW-0378">Hydrolase</keyword>
<dbReference type="Pfam" id="PF00128">
    <property type="entry name" value="Alpha-amylase"/>
    <property type="match status" value="1"/>
</dbReference>
<name>A0A7I8D3Y3_9FIRM</name>
<keyword evidence="2" id="KW-0119">Carbohydrate metabolism</keyword>
<dbReference type="GO" id="GO:0030245">
    <property type="term" value="P:cellulose catabolic process"/>
    <property type="evidence" value="ECO:0007669"/>
    <property type="project" value="UniProtKB-KW"/>
</dbReference>
<dbReference type="InterPro" id="IPR017853">
    <property type="entry name" value="GH"/>
</dbReference>
<feature type="region of interest" description="Disordered" evidence="4">
    <location>
        <begin position="149"/>
        <end position="174"/>
    </location>
</feature>
<evidence type="ECO:0000256" key="1">
    <source>
        <dbReference type="ARBA" id="ARBA00022801"/>
    </source>
</evidence>
<dbReference type="Gene3D" id="2.60.40.10">
    <property type="entry name" value="Immunoglobulins"/>
    <property type="match status" value="1"/>
</dbReference>
<evidence type="ECO:0000313" key="6">
    <source>
        <dbReference type="EMBL" id="BCI61467.1"/>
    </source>
</evidence>
<dbReference type="GO" id="GO:0016798">
    <property type="term" value="F:hydrolase activity, acting on glycosyl bonds"/>
    <property type="evidence" value="ECO:0007669"/>
    <property type="project" value="UniProtKB-KW"/>
</dbReference>
<dbReference type="SUPFAM" id="SSF81296">
    <property type="entry name" value="E set domains"/>
    <property type="match status" value="1"/>
</dbReference>
<keyword evidence="3" id="KW-0326">Glycosidase</keyword>
<proteinExistence type="predicted"/>
<protein>
    <recommendedName>
        <fullName evidence="5">Glycosyl hydrolase family 13 catalytic domain-containing protein</fullName>
    </recommendedName>
</protein>
<dbReference type="InterPro" id="IPR013780">
    <property type="entry name" value="Glyco_hydro_b"/>
</dbReference>
<dbReference type="InterPro" id="IPR014756">
    <property type="entry name" value="Ig_E-set"/>
</dbReference>
<dbReference type="PANTHER" id="PTHR10357">
    <property type="entry name" value="ALPHA-AMYLASE FAMILY MEMBER"/>
    <property type="match status" value="1"/>
</dbReference>